<evidence type="ECO:0000313" key="4">
    <source>
        <dbReference type="Proteomes" id="UP000694843"/>
    </source>
</evidence>
<dbReference type="OrthoDB" id="2105077at2759"/>
<dbReference type="InterPro" id="IPR000859">
    <property type="entry name" value="CUB_dom"/>
</dbReference>
<gene>
    <name evidence="5" type="primary">LOC108675069</name>
</gene>
<dbReference type="PROSITE" id="PS01180">
    <property type="entry name" value="CUB"/>
    <property type="match status" value="1"/>
</dbReference>
<organism evidence="4 5">
    <name type="scientific">Hyalella azteca</name>
    <name type="common">Amphipod</name>
    <dbReference type="NCBI Taxonomy" id="294128"/>
    <lineage>
        <taxon>Eukaryota</taxon>
        <taxon>Metazoa</taxon>
        <taxon>Ecdysozoa</taxon>
        <taxon>Arthropoda</taxon>
        <taxon>Crustacea</taxon>
        <taxon>Multicrustacea</taxon>
        <taxon>Malacostraca</taxon>
        <taxon>Eumalacostraca</taxon>
        <taxon>Peracarida</taxon>
        <taxon>Amphipoda</taxon>
        <taxon>Senticaudata</taxon>
        <taxon>Talitrida</taxon>
        <taxon>Talitroidea</taxon>
        <taxon>Hyalellidae</taxon>
        <taxon>Hyalella</taxon>
    </lineage>
</organism>
<dbReference type="PANTHER" id="PTHR33236:SF5">
    <property type="entry name" value="CUB DOMAIN-CONTAINING PROTEIN"/>
    <property type="match status" value="1"/>
</dbReference>
<dbReference type="GeneID" id="108675069"/>
<comment type="caution">
    <text evidence="2">Lacks conserved residue(s) required for the propagation of feature annotation.</text>
</comment>
<evidence type="ECO:0000256" key="1">
    <source>
        <dbReference type="ARBA" id="ARBA00023157"/>
    </source>
</evidence>
<dbReference type="AlphaFoldDB" id="A0A8B7NXV8"/>
<dbReference type="PANTHER" id="PTHR33236">
    <property type="entry name" value="INTRAFLAGELLAR TRANSPORT PROTEIN 122 FAMILY PROTEIN-RELATED"/>
    <property type="match status" value="1"/>
</dbReference>
<dbReference type="OMA" id="CIRVEDG"/>
<feature type="domain" description="CUB" evidence="3">
    <location>
        <begin position="46"/>
        <end position="201"/>
    </location>
</feature>
<proteinExistence type="predicted"/>
<sequence>MYFDVSPGFTDVKLDIKTTTTNNRWQISVTQIDCTSSSSLQAPSGCLQYYTGSTGTIKSFNYAQPTATPTENRQLSNQDYKVCIAAQSNACSVTYKKSSKAPNDYSFSMTEDSIAFDPPGPGFVGASCTTDYLTIPGAVITDSWSVLDPPGSEGDTFCGLNFPESVKSTSTQPFQLHVKTNSKETTTDWFNAGFSLDYSLSASC</sequence>
<accession>A0A8B7NXV8</accession>
<dbReference type="Proteomes" id="UP000694843">
    <property type="component" value="Unplaced"/>
</dbReference>
<reference evidence="5" key="1">
    <citation type="submission" date="2025-08" db="UniProtKB">
        <authorList>
            <consortium name="RefSeq"/>
        </authorList>
    </citation>
    <scope>IDENTIFICATION</scope>
    <source>
        <tissue evidence="5">Whole organism</tissue>
    </source>
</reference>
<name>A0A8B7NXV8_HYAAZ</name>
<dbReference type="Gene3D" id="2.60.120.290">
    <property type="entry name" value="Spermadhesin, CUB domain"/>
    <property type="match status" value="1"/>
</dbReference>
<evidence type="ECO:0000313" key="5">
    <source>
        <dbReference type="RefSeq" id="XP_018018540.1"/>
    </source>
</evidence>
<dbReference type="InterPro" id="IPR035914">
    <property type="entry name" value="Sperma_CUB_dom_sf"/>
</dbReference>
<evidence type="ECO:0000256" key="2">
    <source>
        <dbReference type="PROSITE-ProRule" id="PRU00059"/>
    </source>
</evidence>
<dbReference type="KEGG" id="hazt:108675069"/>
<dbReference type="InterPro" id="IPR058698">
    <property type="entry name" value="CUB_metazoa"/>
</dbReference>
<keyword evidence="4" id="KW-1185">Reference proteome</keyword>
<keyword evidence="1" id="KW-1015">Disulfide bond</keyword>
<dbReference type="Pfam" id="PF26080">
    <property type="entry name" value="CUB_animal"/>
    <property type="match status" value="1"/>
</dbReference>
<evidence type="ECO:0000259" key="3">
    <source>
        <dbReference type="PROSITE" id="PS01180"/>
    </source>
</evidence>
<protein>
    <submittedName>
        <fullName evidence="5">Uncharacterized protein LOC108675069</fullName>
    </submittedName>
</protein>
<dbReference type="RefSeq" id="XP_018018540.1">
    <property type="nucleotide sequence ID" value="XM_018163051.2"/>
</dbReference>